<reference evidence="2" key="1">
    <citation type="submission" date="2014-09" db="EMBL/GenBank/DDBJ databases">
        <authorList>
            <person name="Magalhaes I.L.F."/>
            <person name="Oliveira U."/>
            <person name="Santos F.R."/>
            <person name="Vidigal T.H.D.A."/>
            <person name="Brescovit A.D."/>
            <person name="Santos A.J."/>
        </authorList>
    </citation>
    <scope>NUCLEOTIDE SEQUENCE</scope>
    <source>
        <tissue evidence="2">Shoot tissue taken approximately 20 cm above the soil surface</tissue>
    </source>
</reference>
<protein>
    <submittedName>
        <fullName evidence="2">Uncharacterized protein</fullName>
    </submittedName>
</protein>
<feature type="compositionally biased region" description="Gly residues" evidence="1">
    <location>
        <begin position="10"/>
        <end position="21"/>
    </location>
</feature>
<dbReference type="AlphaFoldDB" id="A0A0A9B4Z9"/>
<proteinExistence type="predicted"/>
<accession>A0A0A9B4Z9</accession>
<evidence type="ECO:0000313" key="2">
    <source>
        <dbReference type="EMBL" id="JAD59054.1"/>
    </source>
</evidence>
<evidence type="ECO:0000256" key="1">
    <source>
        <dbReference type="SAM" id="MobiDB-lite"/>
    </source>
</evidence>
<sequence length="69" mass="7146">MGAVGREGRGVPGAVGKGAGSGRRNRDKRGGGGGVRGRGWRGNPNLTRLYRAGGEGKMSREWAIWALGP</sequence>
<name>A0A0A9B4Z9_ARUDO</name>
<reference evidence="2" key="2">
    <citation type="journal article" date="2015" name="Data Brief">
        <title>Shoot transcriptome of the giant reed, Arundo donax.</title>
        <authorList>
            <person name="Barrero R.A."/>
            <person name="Guerrero F.D."/>
            <person name="Moolhuijzen P."/>
            <person name="Goolsby J.A."/>
            <person name="Tidwell J."/>
            <person name="Bellgard S.E."/>
            <person name="Bellgard M.I."/>
        </authorList>
    </citation>
    <scope>NUCLEOTIDE SEQUENCE</scope>
    <source>
        <tissue evidence="2">Shoot tissue taken approximately 20 cm above the soil surface</tissue>
    </source>
</reference>
<dbReference type="EMBL" id="GBRH01238841">
    <property type="protein sequence ID" value="JAD59054.1"/>
    <property type="molecule type" value="Transcribed_RNA"/>
</dbReference>
<feature type="region of interest" description="Disordered" evidence="1">
    <location>
        <begin position="1"/>
        <end position="50"/>
    </location>
</feature>
<organism evidence="2">
    <name type="scientific">Arundo donax</name>
    <name type="common">Giant reed</name>
    <name type="synonym">Donax arundinaceus</name>
    <dbReference type="NCBI Taxonomy" id="35708"/>
    <lineage>
        <taxon>Eukaryota</taxon>
        <taxon>Viridiplantae</taxon>
        <taxon>Streptophyta</taxon>
        <taxon>Embryophyta</taxon>
        <taxon>Tracheophyta</taxon>
        <taxon>Spermatophyta</taxon>
        <taxon>Magnoliopsida</taxon>
        <taxon>Liliopsida</taxon>
        <taxon>Poales</taxon>
        <taxon>Poaceae</taxon>
        <taxon>PACMAD clade</taxon>
        <taxon>Arundinoideae</taxon>
        <taxon>Arundineae</taxon>
        <taxon>Arundo</taxon>
    </lineage>
</organism>